<dbReference type="GO" id="GO:0065002">
    <property type="term" value="P:intracellular protein transmembrane transport"/>
    <property type="evidence" value="ECO:0007669"/>
    <property type="project" value="UniProtKB-UniRule"/>
</dbReference>
<evidence type="ECO:0000259" key="15">
    <source>
        <dbReference type="Pfam" id="PF22599"/>
    </source>
</evidence>
<dbReference type="HAMAP" id="MF_01463_B">
    <property type="entry name" value="SecD_B"/>
    <property type="match status" value="1"/>
</dbReference>
<feature type="transmembrane region" description="Helical" evidence="11">
    <location>
        <begin position="492"/>
        <end position="513"/>
    </location>
</feature>
<evidence type="ECO:0000313" key="16">
    <source>
        <dbReference type="EMBL" id="CNF62228.1"/>
    </source>
</evidence>
<keyword evidence="8 11" id="KW-0472">Membrane</keyword>
<dbReference type="InterPro" id="IPR054384">
    <property type="entry name" value="SecDF_P1_head"/>
</dbReference>
<dbReference type="NCBIfam" id="TIGR00916">
    <property type="entry name" value="2A0604s01"/>
    <property type="match status" value="1"/>
</dbReference>
<keyword evidence="5 11" id="KW-0653">Protein transport</keyword>
<gene>
    <name evidence="11 16" type="primary">secD</name>
    <name evidence="16" type="ORF">ERS008491_04268</name>
</gene>
<dbReference type="EMBL" id="CPYI01000027">
    <property type="protein sequence ID" value="CNF62228.1"/>
    <property type="molecule type" value="Genomic_DNA"/>
</dbReference>
<feature type="transmembrane region" description="Helical" evidence="11">
    <location>
        <begin position="566"/>
        <end position="594"/>
    </location>
</feature>
<evidence type="ECO:0000259" key="12">
    <source>
        <dbReference type="Pfam" id="PF02355"/>
    </source>
</evidence>
<evidence type="ECO:0000256" key="10">
    <source>
        <dbReference type="ARBA" id="ARBA00068220"/>
    </source>
</evidence>
<dbReference type="Gene3D" id="3.30.1360.200">
    <property type="match status" value="1"/>
</dbReference>
<keyword evidence="2 11" id="KW-0813">Transport</keyword>
<dbReference type="InterPro" id="IPR022813">
    <property type="entry name" value="SecD/SecF_arch_bac"/>
</dbReference>
<dbReference type="GO" id="GO:0006605">
    <property type="term" value="P:protein targeting"/>
    <property type="evidence" value="ECO:0007669"/>
    <property type="project" value="UniProtKB-UniRule"/>
</dbReference>
<comment type="subcellular location">
    <subcellularLocation>
        <location evidence="1 11">Cell membrane</location>
        <topology evidence="1 11">Multi-pass membrane protein</topology>
    </subcellularLocation>
</comment>
<organism evidence="16 17">
    <name type="scientific">Yersinia kristensenii</name>
    <dbReference type="NCBI Taxonomy" id="28152"/>
    <lineage>
        <taxon>Bacteria</taxon>
        <taxon>Pseudomonadati</taxon>
        <taxon>Pseudomonadota</taxon>
        <taxon>Gammaproteobacteria</taxon>
        <taxon>Enterobacterales</taxon>
        <taxon>Yersiniaceae</taxon>
        <taxon>Yersinia</taxon>
    </lineage>
</organism>
<keyword evidence="7 11" id="KW-0811">Translocation</keyword>
<feature type="domain" description="Protein export membrane protein SecD/SecF C-terminal" evidence="12">
    <location>
        <begin position="422"/>
        <end position="590"/>
    </location>
</feature>
<evidence type="ECO:0000256" key="1">
    <source>
        <dbReference type="ARBA" id="ARBA00004651"/>
    </source>
</evidence>
<dbReference type="SUPFAM" id="SSF82866">
    <property type="entry name" value="Multidrug efflux transporter AcrB transmembrane domain"/>
    <property type="match status" value="1"/>
</dbReference>
<evidence type="ECO:0000256" key="9">
    <source>
        <dbReference type="ARBA" id="ARBA00060774"/>
    </source>
</evidence>
<keyword evidence="6 11" id="KW-1133">Transmembrane helix</keyword>
<dbReference type="Pfam" id="PF13721">
    <property type="entry name" value="SecD-TM1"/>
    <property type="match status" value="1"/>
</dbReference>
<feature type="transmembrane region" description="Helical" evidence="11">
    <location>
        <begin position="442"/>
        <end position="461"/>
    </location>
</feature>
<feature type="transmembrane region" description="Helical" evidence="11">
    <location>
        <begin position="466"/>
        <end position="486"/>
    </location>
</feature>
<dbReference type="Gene3D" id="1.20.1640.10">
    <property type="entry name" value="Multidrug efflux transporter AcrB transmembrane domain"/>
    <property type="match status" value="1"/>
</dbReference>
<evidence type="ECO:0000256" key="4">
    <source>
        <dbReference type="ARBA" id="ARBA00022692"/>
    </source>
</evidence>
<dbReference type="NCBIfam" id="TIGR01129">
    <property type="entry name" value="secD"/>
    <property type="match status" value="1"/>
</dbReference>
<dbReference type="PANTHER" id="PTHR30081:SF1">
    <property type="entry name" value="PROTEIN TRANSLOCASE SUBUNIT SECD"/>
    <property type="match status" value="1"/>
</dbReference>
<dbReference type="Pfam" id="PF07549">
    <property type="entry name" value="Sec_GG"/>
    <property type="match status" value="1"/>
</dbReference>
<proteinExistence type="inferred from homology"/>
<keyword evidence="3 11" id="KW-1003">Cell membrane</keyword>
<dbReference type="FunFam" id="3.30.1360.200:FF:000001">
    <property type="entry name" value="Protein translocase subunit SecD"/>
    <property type="match status" value="1"/>
</dbReference>
<evidence type="ECO:0000256" key="5">
    <source>
        <dbReference type="ARBA" id="ARBA00022927"/>
    </source>
</evidence>
<dbReference type="AlphaFoldDB" id="A0A0T9M4T1"/>
<evidence type="ECO:0000256" key="7">
    <source>
        <dbReference type="ARBA" id="ARBA00023010"/>
    </source>
</evidence>
<feature type="transmembrane region" description="Helical" evidence="11">
    <location>
        <begin position="534"/>
        <end position="560"/>
    </location>
</feature>
<dbReference type="InterPro" id="IPR022646">
    <property type="entry name" value="SecD/SecF_CS"/>
</dbReference>
<evidence type="ECO:0000256" key="2">
    <source>
        <dbReference type="ARBA" id="ARBA00022448"/>
    </source>
</evidence>
<dbReference type="GO" id="GO:0005886">
    <property type="term" value="C:plasma membrane"/>
    <property type="evidence" value="ECO:0007669"/>
    <property type="project" value="UniProtKB-SubCell"/>
</dbReference>
<dbReference type="InterPro" id="IPR048631">
    <property type="entry name" value="SecD_1st"/>
</dbReference>
<dbReference type="FunFam" id="1.20.1640.10:FF:000004">
    <property type="entry name" value="Protein translocase subunit SecD"/>
    <property type="match status" value="1"/>
</dbReference>
<evidence type="ECO:0000256" key="8">
    <source>
        <dbReference type="ARBA" id="ARBA00023136"/>
    </source>
</evidence>
<accession>A0A0T9M4T1</accession>
<evidence type="ECO:0000256" key="11">
    <source>
        <dbReference type="HAMAP-Rule" id="MF_01463"/>
    </source>
</evidence>
<feature type="domain" description="SecD export protein N-terminal TM" evidence="13">
    <location>
        <begin position="1"/>
        <end position="92"/>
    </location>
</feature>
<comment type="subunit">
    <text evidence="11">Forms a complex with SecF. Part of the essential Sec protein translocation apparatus which comprises SecA, SecYEG and auxiliary proteins SecDF-YajC and YidC.</text>
</comment>
<name>A0A0T9M4T1_YERKR</name>
<dbReference type="InterPro" id="IPR048634">
    <property type="entry name" value="SecD_SecF_C"/>
</dbReference>
<reference evidence="16 17" key="1">
    <citation type="submission" date="2015-03" db="EMBL/GenBank/DDBJ databases">
        <authorList>
            <person name="Murphy D."/>
        </authorList>
    </citation>
    <scope>NUCLEOTIDE SEQUENCE [LARGE SCALE GENOMIC DNA]</scope>
    <source>
        <strain evidence="16 17">FCF326</strain>
    </source>
</reference>
<dbReference type="Pfam" id="PF22599">
    <property type="entry name" value="SecDF_P1_head"/>
    <property type="match status" value="1"/>
</dbReference>
<dbReference type="PANTHER" id="PTHR30081">
    <property type="entry name" value="PROTEIN-EXPORT MEMBRANE PROTEIN SEC"/>
    <property type="match status" value="1"/>
</dbReference>
<dbReference type="FunFam" id="3.30.70.3400:FF:000003">
    <property type="entry name" value="Preprotein translocase subunit SecD"/>
    <property type="match status" value="1"/>
</dbReference>
<evidence type="ECO:0000256" key="3">
    <source>
        <dbReference type="ARBA" id="ARBA00022475"/>
    </source>
</evidence>
<dbReference type="InterPro" id="IPR005791">
    <property type="entry name" value="SecD"/>
</dbReference>
<dbReference type="Pfam" id="PF02355">
    <property type="entry name" value="SecD_SecF_C"/>
    <property type="match status" value="1"/>
</dbReference>
<dbReference type="InterPro" id="IPR027398">
    <property type="entry name" value="SecD-TM"/>
</dbReference>
<dbReference type="GO" id="GO:0015450">
    <property type="term" value="F:protein-transporting ATPase activity"/>
    <property type="evidence" value="ECO:0007669"/>
    <property type="project" value="InterPro"/>
</dbReference>
<comment type="function">
    <text evidence="11">Part of the Sec protein translocase complex. Interacts with the SecYEG preprotein conducting channel. SecDF uses the proton motive force (PMF) to complete protein translocation after the ATP-dependent function of SecA.</text>
</comment>
<evidence type="ECO:0000259" key="13">
    <source>
        <dbReference type="Pfam" id="PF13721"/>
    </source>
</evidence>
<comment type="caution">
    <text evidence="11">Lacks conserved residue(s) required for the propagation of feature annotation.</text>
</comment>
<dbReference type="InterPro" id="IPR055344">
    <property type="entry name" value="SecD_SecF_C_bact"/>
</dbReference>
<evidence type="ECO:0000313" key="17">
    <source>
        <dbReference type="Proteomes" id="UP000045824"/>
    </source>
</evidence>
<keyword evidence="4 11" id="KW-0812">Transmembrane</keyword>
<protein>
    <recommendedName>
        <fullName evidence="10 11">Protein translocase subunit SecD</fullName>
    </recommendedName>
</protein>
<comment type="similarity">
    <text evidence="9 11">Belongs to the SecD/SecF family. SecD subfamily.</text>
</comment>
<sequence length="604" mass="65309">MLIAVIFIGLLYALPNLYGEDPAVQITGARGIAASETTLVQVRDVLEKDNIASKSIALENGAILARFRDPDVQLRAREALMEAMGDKYVIALNLAPATPSWLAKLGAEPMKLGLDLRGGVHFLMEVDMDTALGKLQEQTMDTLRSDLREKNIPYATVRKLDNYGVEVRFRDDKTRDDAISYLSSRHRDLVIGSNGSNTLKAVMSDDRLREAREYAVQQNITILRNRVNQLGVAEPLVQRQGSDRIVVELPGIQDTARAKEILGATATLEFRLVNSNVDATVAASGRVPGDSEVKNTREGRPVVLYKRVILTGDHITDSTSSTDEYNQAQVNISLDSAGGSVMSNFTKDNIGKPMATLFVEYKDSGKKDANGRAVLVKQEEVINVATIQSRLGNSFRITGIDNPAEARQLSLLLRAGALIAPIQIVEERTIGPTLGSQNITQGLEACLWGLAVSILFMVVYYRKFGVIASTALLANLVLIVGVMSLLPGATLTMPGIAGIVLTLAVAVDANVLINERIKEEYRNGRTIQQAIHEGYKGAFSSIVDANVTTLITAIILYAVGTGSIKGFAITTAIGVITSMFTAIVGTRAIVNLLYGGKRINKLSI</sequence>
<evidence type="ECO:0000259" key="14">
    <source>
        <dbReference type="Pfam" id="PF21760"/>
    </source>
</evidence>
<feature type="domain" description="SecDF P1 head subdomain" evidence="15">
    <location>
        <begin position="296"/>
        <end position="420"/>
    </location>
</feature>
<dbReference type="Proteomes" id="UP000045824">
    <property type="component" value="Unassembled WGS sequence"/>
</dbReference>
<dbReference type="Gene3D" id="3.30.70.3400">
    <property type="match status" value="2"/>
</dbReference>
<evidence type="ECO:0000256" key="6">
    <source>
        <dbReference type="ARBA" id="ARBA00022989"/>
    </source>
</evidence>
<feature type="domain" description="Protein translocase subunit SecDF P1" evidence="14">
    <location>
        <begin position="216"/>
        <end position="274"/>
    </location>
</feature>
<dbReference type="Pfam" id="PF21760">
    <property type="entry name" value="SecD_1st"/>
    <property type="match status" value="1"/>
</dbReference>
<dbReference type="GO" id="GO:0043952">
    <property type="term" value="P:protein transport by the Sec complex"/>
    <property type="evidence" value="ECO:0007669"/>
    <property type="project" value="UniProtKB-UniRule"/>
</dbReference>